<dbReference type="PANTHER" id="PTHR41747:SF1">
    <property type="entry name" value="CHROMOSOME UNDETERMINED SCAFFOLD_128, WHOLE GENOME SHOTGUN SEQUENCE"/>
    <property type="match status" value="1"/>
</dbReference>
<comment type="caution">
    <text evidence="2">The sequence shown here is derived from an EMBL/GenBank/DDBJ whole genome shotgun (WGS) entry which is preliminary data.</text>
</comment>
<proteinExistence type="predicted"/>
<reference evidence="2 3" key="1">
    <citation type="journal article" date="2024" name="Nat. Commun.">
        <title>Phylogenomics reveals the evolutionary origins of lichenization in chlorophyte algae.</title>
        <authorList>
            <person name="Puginier C."/>
            <person name="Libourel C."/>
            <person name="Otte J."/>
            <person name="Skaloud P."/>
            <person name="Haon M."/>
            <person name="Grisel S."/>
            <person name="Petersen M."/>
            <person name="Berrin J.G."/>
            <person name="Delaux P.M."/>
            <person name="Dal Grande F."/>
            <person name="Keller J."/>
        </authorList>
    </citation>
    <scope>NUCLEOTIDE SEQUENCE [LARGE SCALE GENOMIC DNA]</scope>
    <source>
        <strain evidence="2 3">SAG 2145</strain>
    </source>
</reference>
<dbReference type="Proteomes" id="UP001438707">
    <property type="component" value="Unassembled WGS sequence"/>
</dbReference>
<dbReference type="EMBL" id="JALJOS010000023">
    <property type="protein sequence ID" value="KAK9825742.1"/>
    <property type="molecule type" value="Genomic_DNA"/>
</dbReference>
<evidence type="ECO:0000313" key="3">
    <source>
        <dbReference type="Proteomes" id="UP001438707"/>
    </source>
</evidence>
<keyword evidence="3" id="KW-1185">Reference proteome</keyword>
<dbReference type="AlphaFoldDB" id="A0AAW1QW65"/>
<name>A0AAW1QW65_9CHLO</name>
<sequence>MTTSKKLHVLSFRLLESLDNEPSEAQARGDSAMVVTDHEHARGQHSQHTWASRHKMKPTALTKHKSFLNRFQKGLRSVKDTAEEKARAAGQAAERLKSFAGGLRSAILRDDHTVEDQWAPASRSKHLQSLRAASVPLQPGSPSYAAEGDVDMGNWSASQPPADPKACTAVNKKDLVDTAALDAEMEAFVDDLLAVDVDMMDEIKTAADRAIPAQTSAQNPALAPSLPASNVPTMQAADNTATQNLQQEEPLPRAAFDDSQDDLPESRAAQTVPQPNSQPGRKVRHGNKPAWAMTEDRARAAEAAAEQKEEEDLLGFAASLDYDAYLDDLDDAELKTALQEAKRPDANEHPEDKAKWRKSFVKALNHLAGMQAKPGPKPAASCTAASQAGQSRIAPSDITHLTRDTAASIARREQTIMDQQQASISEPGLPKWDTSTQLGRESVDEGELKAPLETLQDLTSSGKALGVKRKTHFGQQVLQENPELRRVHSPASMGGLVSSAASTIACEA</sequence>
<feature type="compositionally biased region" description="Polar residues" evidence="1">
    <location>
        <begin position="268"/>
        <end position="279"/>
    </location>
</feature>
<gene>
    <name evidence="2" type="ORF">WJX74_003409</name>
</gene>
<accession>A0AAW1QW65</accession>
<feature type="region of interest" description="Disordered" evidence="1">
    <location>
        <begin position="255"/>
        <end position="295"/>
    </location>
</feature>
<evidence type="ECO:0000313" key="2">
    <source>
        <dbReference type="EMBL" id="KAK9825742.1"/>
    </source>
</evidence>
<dbReference type="PANTHER" id="PTHR41747">
    <property type="entry name" value="CHROMOSOME UNDETERMINED SCAFFOLD_128, WHOLE GENOME SHOTGUN SEQUENCE"/>
    <property type="match status" value="1"/>
</dbReference>
<feature type="region of interest" description="Disordered" evidence="1">
    <location>
        <begin position="371"/>
        <end position="391"/>
    </location>
</feature>
<evidence type="ECO:0000256" key="1">
    <source>
        <dbReference type="SAM" id="MobiDB-lite"/>
    </source>
</evidence>
<organism evidence="2 3">
    <name type="scientific">Apatococcus lobatus</name>
    <dbReference type="NCBI Taxonomy" id="904363"/>
    <lineage>
        <taxon>Eukaryota</taxon>
        <taxon>Viridiplantae</taxon>
        <taxon>Chlorophyta</taxon>
        <taxon>core chlorophytes</taxon>
        <taxon>Trebouxiophyceae</taxon>
        <taxon>Chlorellales</taxon>
        <taxon>Chlorellaceae</taxon>
        <taxon>Apatococcus</taxon>
    </lineage>
</organism>
<protein>
    <submittedName>
        <fullName evidence="2">Uncharacterized protein</fullName>
    </submittedName>
</protein>